<dbReference type="EMBL" id="SJPI01000002">
    <property type="protein sequence ID" value="TWT51467.1"/>
    <property type="molecule type" value="Genomic_DNA"/>
</dbReference>
<name>A0A5C5WLG2_9BACT</name>
<sequence>MADVLPPKVNPSQLDGVIKRMSTQPIIIGETNGILALPKAAMRNADNWTQRDSDILAHLIQVQGQIQRSRWNKADIRFTTQGDELLDHSFPEFEDFVFAAVYFRQLIADNDRLLKDAVSRYCRFVDCSIRSSWVRHELSCFNKALAGNPWPLDCCSTRELFDAFMYGASLLHKIPVESDAARKRFLDIYDGQPRVKLLYSFHGSLKRLMNNVGRITVVVYRDYSHWLTDYNLPAPDTRWHDRLFAVPEKAEP</sequence>
<evidence type="ECO:0000313" key="1">
    <source>
        <dbReference type="EMBL" id="TWT51467.1"/>
    </source>
</evidence>
<gene>
    <name evidence="1" type="ORF">Pla22_42450</name>
</gene>
<protein>
    <submittedName>
        <fullName evidence="1">Uncharacterized protein</fullName>
    </submittedName>
</protein>
<comment type="caution">
    <text evidence="1">The sequence shown here is derived from an EMBL/GenBank/DDBJ whole genome shotgun (WGS) entry which is preliminary data.</text>
</comment>
<dbReference type="RefSeq" id="WP_146516505.1">
    <property type="nucleotide sequence ID" value="NZ_SJPI01000002.1"/>
</dbReference>
<reference evidence="1 2" key="1">
    <citation type="submission" date="2019-02" db="EMBL/GenBank/DDBJ databases">
        <title>Deep-cultivation of Planctomycetes and their phenomic and genomic characterization uncovers novel biology.</title>
        <authorList>
            <person name="Wiegand S."/>
            <person name="Jogler M."/>
            <person name="Boedeker C."/>
            <person name="Pinto D."/>
            <person name="Vollmers J."/>
            <person name="Rivas-Marin E."/>
            <person name="Kohn T."/>
            <person name="Peeters S.H."/>
            <person name="Heuer A."/>
            <person name="Rast P."/>
            <person name="Oberbeckmann S."/>
            <person name="Bunk B."/>
            <person name="Jeske O."/>
            <person name="Meyerdierks A."/>
            <person name="Storesund J.E."/>
            <person name="Kallscheuer N."/>
            <person name="Luecker S."/>
            <person name="Lage O.M."/>
            <person name="Pohl T."/>
            <person name="Merkel B.J."/>
            <person name="Hornburger P."/>
            <person name="Mueller R.-W."/>
            <person name="Bruemmer F."/>
            <person name="Labrenz M."/>
            <person name="Spormann A.M."/>
            <person name="Op Den Camp H."/>
            <person name="Overmann J."/>
            <person name="Amann R."/>
            <person name="Jetten M.S.M."/>
            <person name="Mascher T."/>
            <person name="Medema M.H."/>
            <person name="Devos D.P."/>
            <person name="Kaster A.-K."/>
            <person name="Ovreas L."/>
            <person name="Rohde M."/>
            <person name="Galperin M.Y."/>
            <person name="Jogler C."/>
        </authorList>
    </citation>
    <scope>NUCLEOTIDE SEQUENCE [LARGE SCALE GENOMIC DNA]</scope>
    <source>
        <strain evidence="1 2">Pla22</strain>
    </source>
</reference>
<dbReference type="AlphaFoldDB" id="A0A5C5WLG2"/>
<organism evidence="1 2">
    <name type="scientific">Rubripirellula amarantea</name>
    <dbReference type="NCBI Taxonomy" id="2527999"/>
    <lineage>
        <taxon>Bacteria</taxon>
        <taxon>Pseudomonadati</taxon>
        <taxon>Planctomycetota</taxon>
        <taxon>Planctomycetia</taxon>
        <taxon>Pirellulales</taxon>
        <taxon>Pirellulaceae</taxon>
        <taxon>Rubripirellula</taxon>
    </lineage>
</organism>
<accession>A0A5C5WLG2</accession>
<evidence type="ECO:0000313" key="2">
    <source>
        <dbReference type="Proteomes" id="UP000316598"/>
    </source>
</evidence>
<keyword evidence="2" id="KW-1185">Reference proteome</keyword>
<dbReference type="Proteomes" id="UP000316598">
    <property type="component" value="Unassembled WGS sequence"/>
</dbReference>
<proteinExistence type="predicted"/>
<dbReference type="OrthoDB" id="276151at2"/>